<protein>
    <submittedName>
        <fullName evidence="1">Uncharacterized protein</fullName>
    </submittedName>
</protein>
<comment type="caution">
    <text evidence="1">The sequence shown here is derived from an EMBL/GenBank/DDBJ whole genome shotgun (WGS) entry which is preliminary data.</text>
</comment>
<feature type="non-terminal residue" evidence="1">
    <location>
        <position position="22"/>
    </location>
</feature>
<evidence type="ECO:0000313" key="2">
    <source>
        <dbReference type="Proteomes" id="UP000187429"/>
    </source>
</evidence>
<proteinExistence type="predicted"/>
<dbReference type="AlphaFoldDB" id="A0A1R1Y4F1"/>
<accession>A0A1R1Y4F1</accession>
<gene>
    <name evidence="1" type="ORF">AYI69_g5680</name>
</gene>
<evidence type="ECO:0000313" key="1">
    <source>
        <dbReference type="EMBL" id="OMJ21778.1"/>
    </source>
</evidence>
<reference evidence="2" key="1">
    <citation type="submission" date="2017-01" db="EMBL/GenBank/DDBJ databases">
        <authorList>
            <person name="Wang Y."/>
            <person name="White M."/>
            <person name="Kvist S."/>
            <person name="Moncalvo J.-M."/>
        </authorList>
    </citation>
    <scope>NUCLEOTIDE SEQUENCE [LARGE SCALE GENOMIC DNA]</scope>
    <source>
        <strain evidence="2">ID-206-W2</strain>
    </source>
</reference>
<keyword evidence="2" id="KW-1185">Reference proteome</keyword>
<organism evidence="1 2">
    <name type="scientific">Smittium culicis</name>
    <dbReference type="NCBI Taxonomy" id="133412"/>
    <lineage>
        <taxon>Eukaryota</taxon>
        <taxon>Fungi</taxon>
        <taxon>Fungi incertae sedis</taxon>
        <taxon>Zoopagomycota</taxon>
        <taxon>Kickxellomycotina</taxon>
        <taxon>Harpellomycetes</taxon>
        <taxon>Harpellales</taxon>
        <taxon>Legeriomycetaceae</taxon>
        <taxon>Smittium</taxon>
    </lineage>
</organism>
<sequence>MMRWFWTTQQKICKPHWIPSEH</sequence>
<dbReference type="Proteomes" id="UP000187429">
    <property type="component" value="Unassembled WGS sequence"/>
</dbReference>
<name>A0A1R1Y4F1_9FUNG</name>
<dbReference type="EMBL" id="LSSM01002416">
    <property type="protein sequence ID" value="OMJ21778.1"/>
    <property type="molecule type" value="Genomic_DNA"/>
</dbReference>